<dbReference type="AlphaFoldDB" id="A0A177KG61"/>
<reference evidence="3 4" key="1">
    <citation type="submission" date="2016-02" db="EMBL/GenBank/DDBJ databases">
        <authorList>
            <person name="Wen L."/>
            <person name="He K."/>
            <person name="Yang H."/>
        </authorList>
    </citation>
    <scope>NUCLEOTIDE SEQUENCE [LARGE SCALE GENOMIC DNA]</scope>
    <source>
        <strain evidence="3 4">CD11_3</strain>
    </source>
</reference>
<organism evidence="3 4">
    <name type="scientific">Microbacterium oleivorans</name>
    <dbReference type="NCBI Taxonomy" id="273677"/>
    <lineage>
        <taxon>Bacteria</taxon>
        <taxon>Bacillati</taxon>
        <taxon>Actinomycetota</taxon>
        <taxon>Actinomycetes</taxon>
        <taxon>Micrococcales</taxon>
        <taxon>Microbacteriaceae</taxon>
        <taxon>Microbacterium</taxon>
    </lineage>
</organism>
<accession>A0A177KG61</accession>
<keyword evidence="2" id="KW-0812">Transmembrane</keyword>
<feature type="compositionally biased region" description="Low complexity" evidence="1">
    <location>
        <begin position="51"/>
        <end position="67"/>
    </location>
</feature>
<name>A0A177KG61_9MICO</name>
<protein>
    <submittedName>
        <fullName evidence="3">Uncharacterized protein</fullName>
    </submittedName>
</protein>
<evidence type="ECO:0000256" key="2">
    <source>
        <dbReference type="SAM" id="Phobius"/>
    </source>
</evidence>
<comment type="caution">
    <text evidence="3">The sequence shown here is derived from an EMBL/GenBank/DDBJ whole genome shotgun (WGS) entry which is preliminary data.</text>
</comment>
<feature type="region of interest" description="Disordered" evidence="1">
    <location>
        <begin position="1"/>
        <end position="67"/>
    </location>
</feature>
<dbReference type="EMBL" id="LSTV01000001">
    <property type="protein sequence ID" value="OAH51825.1"/>
    <property type="molecule type" value="Genomic_DNA"/>
</dbReference>
<keyword evidence="2" id="KW-1133">Transmembrane helix</keyword>
<feature type="transmembrane region" description="Helical" evidence="2">
    <location>
        <begin position="154"/>
        <end position="173"/>
    </location>
</feature>
<dbReference type="OrthoDB" id="5079801at2"/>
<sequence length="371" mass="39298">MTDQKPTPEKPDETGGTVEDLDITVVREPETAVYDASRVDSETEAYDFETDAASSAPAAADAPAAEVSAPVDDVPAAAAAPASHVEAAPADVDQAPEAGHVPPQYGIGPFSLREVSLLGVWALAFLFSFFPLYSDGPYTQLLGGGNVWGSGIDWILAIGVPTVAVFLIVLRRFSPTGIRRVGSLGIDQFASVAFSVSAVLWLSWLWINIARGAATGVWLSSWVVWVEVILMAAGVALTVVAPFIPPFHEDFLHRSETVSHRVARGARPVVARPISDARFTMAAPSVDPDPAPLGDPIDDDEPAPAPASAQQAFWALAPAERDVVDENGAPLFRIGPTAWALVIEDRGDSFVVRHEDGRIGYLTDVSGVTRG</sequence>
<feature type="region of interest" description="Disordered" evidence="1">
    <location>
        <begin position="283"/>
        <end position="309"/>
    </location>
</feature>
<dbReference type="Proteomes" id="UP000076998">
    <property type="component" value="Unassembled WGS sequence"/>
</dbReference>
<dbReference type="RefSeq" id="WP_064002327.1">
    <property type="nucleotide sequence ID" value="NZ_LSTV01000001.1"/>
</dbReference>
<feature type="transmembrane region" description="Helical" evidence="2">
    <location>
        <begin position="185"/>
        <end position="207"/>
    </location>
</feature>
<proteinExistence type="predicted"/>
<gene>
    <name evidence="3" type="ORF">AYL44_06230</name>
</gene>
<feature type="transmembrane region" description="Helical" evidence="2">
    <location>
        <begin position="115"/>
        <end position="134"/>
    </location>
</feature>
<feature type="compositionally biased region" description="Basic and acidic residues" evidence="1">
    <location>
        <begin position="1"/>
        <end position="13"/>
    </location>
</feature>
<feature type="transmembrane region" description="Helical" evidence="2">
    <location>
        <begin position="222"/>
        <end position="244"/>
    </location>
</feature>
<keyword evidence="2" id="KW-0472">Membrane</keyword>
<evidence type="ECO:0000256" key="1">
    <source>
        <dbReference type="SAM" id="MobiDB-lite"/>
    </source>
</evidence>
<evidence type="ECO:0000313" key="3">
    <source>
        <dbReference type="EMBL" id="OAH51825.1"/>
    </source>
</evidence>
<evidence type="ECO:0000313" key="4">
    <source>
        <dbReference type="Proteomes" id="UP000076998"/>
    </source>
</evidence>